<comment type="caution">
    <text evidence="5">The sequence shown here is derived from an EMBL/GenBank/DDBJ whole genome shotgun (WGS) entry which is preliminary data.</text>
</comment>
<dbReference type="Proteomes" id="UP000749293">
    <property type="component" value="Unassembled WGS sequence"/>
</dbReference>
<organism evidence="5 6">
    <name type="scientific">Geosmithia morbida</name>
    <dbReference type="NCBI Taxonomy" id="1094350"/>
    <lineage>
        <taxon>Eukaryota</taxon>
        <taxon>Fungi</taxon>
        <taxon>Dikarya</taxon>
        <taxon>Ascomycota</taxon>
        <taxon>Pezizomycotina</taxon>
        <taxon>Sordariomycetes</taxon>
        <taxon>Hypocreomycetidae</taxon>
        <taxon>Hypocreales</taxon>
        <taxon>Bionectriaceae</taxon>
        <taxon>Geosmithia</taxon>
    </lineage>
</organism>
<dbReference type="GO" id="GO:0034657">
    <property type="term" value="C:GID complex"/>
    <property type="evidence" value="ECO:0007669"/>
    <property type="project" value="TreeGrafter"/>
</dbReference>
<name>A0A9P4YN49_9HYPO</name>
<keyword evidence="6" id="KW-1185">Reference proteome</keyword>
<dbReference type="AlphaFoldDB" id="A0A9P4YN49"/>
<dbReference type="SMART" id="SM00320">
    <property type="entry name" value="WD40"/>
    <property type="match status" value="6"/>
</dbReference>
<feature type="region of interest" description="Disordered" evidence="4">
    <location>
        <begin position="1"/>
        <end position="85"/>
    </location>
</feature>
<evidence type="ECO:0000256" key="4">
    <source>
        <dbReference type="SAM" id="MobiDB-lite"/>
    </source>
</evidence>
<evidence type="ECO:0000256" key="3">
    <source>
        <dbReference type="PROSITE-ProRule" id="PRU00221"/>
    </source>
</evidence>
<feature type="repeat" description="WD" evidence="3">
    <location>
        <begin position="346"/>
        <end position="387"/>
    </location>
</feature>
<dbReference type="Gene3D" id="2.130.10.10">
    <property type="entry name" value="YVTN repeat-like/Quinoprotein amine dehydrogenase"/>
    <property type="match status" value="1"/>
</dbReference>
<keyword evidence="1 3" id="KW-0853">WD repeat</keyword>
<dbReference type="InterPro" id="IPR001680">
    <property type="entry name" value="WD40_rpt"/>
</dbReference>
<evidence type="ECO:0000313" key="5">
    <source>
        <dbReference type="EMBL" id="KAF4119640.1"/>
    </source>
</evidence>
<dbReference type="RefSeq" id="XP_035318292.1">
    <property type="nucleotide sequence ID" value="XM_035466523.1"/>
</dbReference>
<protein>
    <submittedName>
        <fullName evidence="5">WD repeat-containing protein 26</fullName>
    </submittedName>
</protein>
<dbReference type="Pfam" id="PF00400">
    <property type="entry name" value="WD40"/>
    <property type="match status" value="4"/>
</dbReference>
<gene>
    <name evidence="5" type="ORF">GMORB2_4549</name>
</gene>
<feature type="repeat" description="WD" evidence="3">
    <location>
        <begin position="560"/>
        <end position="602"/>
    </location>
</feature>
<accession>A0A9P4YN49</accession>
<dbReference type="GeneID" id="55970777"/>
<dbReference type="PROSITE" id="PS50896">
    <property type="entry name" value="LISH"/>
    <property type="match status" value="1"/>
</dbReference>
<dbReference type="PANTHER" id="PTHR22838:SF0">
    <property type="entry name" value="WD REPEAT-CONTAINING PROTEIN 26"/>
    <property type="match status" value="1"/>
</dbReference>
<dbReference type="InterPro" id="IPR036322">
    <property type="entry name" value="WD40_repeat_dom_sf"/>
</dbReference>
<evidence type="ECO:0000256" key="2">
    <source>
        <dbReference type="ARBA" id="ARBA00022737"/>
    </source>
</evidence>
<dbReference type="GO" id="GO:0043161">
    <property type="term" value="P:proteasome-mediated ubiquitin-dependent protein catabolic process"/>
    <property type="evidence" value="ECO:0007669"/>
    <property type="project" value="TreeGrafter"/>
</dbReference>
<dbReference type="InterPro" id="IPR006594">
    <property type="entry name" value="LisH"/>
</dbReference>
<dbReference type="InterPro" id="IPR015943">
    <property type="entry name" value="WD40/YVTN_repeat-like_dom_sf"/>
</dbReference>
<dbReference type="EMBL" id="JAANYQ010000022">
    <property type="protein sequence ID" value="KAF4119640.1"/>
    <property type="molecule type" value="Genomic_DNA"/>
</dbReference>
<dbReference type="Pfam" id="PF23627">
    <property type="entry name" value="LisH_WDR26"/>
    <property type="match status" value="1"/>
</dbReference>
<dbReference type="InterPro" id="IPR051350">
    <property type="entry name" value="WD_repeat-ST_regulator"/>
</dbReference>
<dbReference type="OrthoDB" id="972532at2759"/>
<dbReference type="PROSITE" id="PS50082">
    <property type="entry name" value="WD_REPEATS_2"/>
    <property type="match status" value="2"/>
</dbReference>
<dbReference type="PANTHER" id="PTHR22838">
    <property type="entry name" value="WD REPEAT PROTEIN 26-RELATED"/>
    <property type="match status" value="1"/>
</dbReference>
<dbReference type="SUPFAM" id="SSF50978">
    <property type="entry name" value="WD40 repeat-like"/>
    <property type="match status" value="1"/>
</dbReference>
<dbReference type="PROSITE" id="PS50294">
    <property type="entry name" value="WD_REPEATS_REGION"/>
    <property type="match status" value="2"/>
</dbReference>
<keyword evidence="2" id="KW-0677">Repeat</keyword>
<feature type="compositionally biased region" description="Low complexity" evidence="4">
    <location>
        <begin position="29"/>
        <end position="74"/>
    </location>
</feature>
<evidence type="ECO:0000313" key="6">
    <source>
        <dbReference type="Proteomes" id="UP000749293"/>
    </source>
</evidence>
<proteinExistence type="predicted"/>
<sequence>MSGGADDGDVVMFSQGASSLRSNGAGAISGSRSSTNGASGNAGGASLNGSSNGASSNGDKGPAAPSSSSSSRPANALSETYQGHSREEMTRLLLQALNDMGYQDAAKSVSRDSGYELENSTVAAFRTAVLEGSWAKADNLLTGAAESDEARSTGGKGNGLVLAKCADLRLMRFWLKQQKYLEILEAKNAAHALSVLREEITPLYNDTAKLHFLSSLLMCQSPEDLKARASWDGAGGESRKILLSDLSKCISPSVMLPENRLAVLLQSVKQSQIDTCLYHTAVASPSLYTDHRCARSRFPSEMAMDLLDLGGEAWQVRYSPDGRMLAACGESGVVIWDSQYNVHLKPQGHEGGVGNISWSPDSSMLVTCSQDNTAMLYSVTDGECLKRTKRFSEPVSSCVWARNGQSFTLGTLDDKNSICTYTRSANGWEVDEWTKSHRVQDLCGSADGRWLVAADNLSKIHVYNARTRELEYEMEMAAGLASVCISEDSRHLLVNRKDGEAQMLNLETRALEQKFLGHKGGDYLIRAGFGGANESFVVSGSEDGHILVWHKRIGAAVERLQGHRPRCNAVSWKPDDPTVFASCGDDGRVKIWTNKSNARALREAGQQSAPGSQMI</sequence>
<reference evidence="5" key="1">
    <citation type="submission" date="2020-03" db="EMBL/GenBank/DDBJ databases">
        <title>Site-based positive gene gene selection in Geosmithia morbida across the United States reveals a broad range of putative effectors and factors for local host and environmental adapation.</title>
        <authorList>
            <person name="Onufrak A."/>
            <person name="Murdoch R.W."/>
            <person name="Gazis R."/>
            <person name="Huff M."/>
            <person name="Staton M."/>
            <person name="Klingeman W."/>
            <person name="Hadziabdic D."/>
        </authorList>
    </citation>
    <scope>NUCLEOTIDE SEQUENCE</scope>
    <source>
        <strain evidence="5">1262</strain>
    </source>
</reference>
<evidence type="ECO:0000256" key="1">
    <source>
        <dbReference type="ARBA" id="ARBA00022574"/>
    </source>
</evidence>